<keyword evidence="1" id="KW-0472">Membrane</keyword>
<feature type="transmembrane region" description="Helical" evidence="1">
    <location>
        <begin position="110"/>
        <end position="131"/>
    </location>
</feature>
<dbReference type="PROSITE" id="PS50113">
    <property type="entry name" value="PAC"/>
    <property type="match status" value="1"/>
</dbReference>
<dbReference type="InterPro" id="IPR035965">
    <property type="entry name" value="PAS-like_dom_sf"/>
</dbReference>
<keyword evidence="1" id="KW-1133">Transmembrane helix</keyword>
<feature type="transmembrane region" description="Helical" evidence="1">
    <location>
        <begin position="238"/>
        <end position="255"/>
    </location>
</feature>
<dbReference type="InterPro" id="IPR000700">
    <property type="entry name" value="PAS-assoc_C"/>
</dbReference>
<protein>
    <recommendedName>
        <fullName evidence="6">PAS domain S-box-containing protein/diguanylate cyclase (GGDEF)-like protein</fullName>
    </recommendedName>
</protein>
<dbReference type="PANTHER" id="PTHR44757">
    <property type="entry name" value="DIGUANYLATE CYCLASE DGCP"/>
    <property type="match status" value="1"/>
</dbReference>
<dbReference type="InterPro" id="IPR052155">
    <property type="entry name" value="Biofilm_reg_signaling"/>
</dbReference>
<evidence type="ECO:0008006" key="6">
    <source>
        <dbReference type="Google" id="ProtNLM"/>
    </source>
</evidence>
<dbReference type="Gene3D" id="3.30.450.20">
    <property type="entry name" value="PAS domain"/>
    <property type="match status" value="1"/>
</dbReference>
<feature type="transmembrane region" description="Helical" evidence="1">
    <location>
        <begin position="173"/>
        <end position="194"/>
    </location>
</feature>
<proteinExistence type="predicted"/>
<accession>A0A8J3KKU8</accession>
<dbReference type="NCBIfam" id="TIGR00254">
    <property type="entry name" value="GGDEF"/>
    <property type="match status" value="1"/>
</dbReference>
<comment type="caution">
    <text evidence="4">The sequence shown here is derived from an EMBL/GenBank/DDBJ whole genome shotgun (WGS) entry which is preliminary data.</text>
</comment>
<feature type="transmembrane region" description="Helical" evidence="1">
    <location>
        <begin position="206"/>
        <end position="226"/>
    </location>
</feature>
<dbReference type="SUPFAM" id="SSF55073">
    <property type="entry name" value="Nucleotide cyclase"/>
    <property type="match status" value="1"/>
</dbReference>
<feature type="transmembrane region" description="Helical" evidence="1">
    <location>
        <begin position="23"/>
        <end position="40"/>
    </location>
</feature>
<dbReference type="PROSITE" id="PS50887">
    <property type="entry name" value="GGDEF"/>
    <property type="match status" value="1"/>
</dbReference>
<evidence type="ECO:0000313" key="5">
    <source>
        <dbReference type="Proteomes" id="UP000630887"/>
    </source>
</evidence>
<dbReference type="InterPro" id="IPR000160">
    <property type="entry name" value="GGDEF_dom"/>
</dbReference>
<dbReference type="Pfam" id="PF00990">
    <property type="entry name" value="GGDEF"/>
    <property type="match status" value="1"/>
</dbReference>
<organism evidence="4 5">
    <name type="scientific">Catellatospora coxensis</name>
    <dbReference type="NCBI Taxonomy" id="310354"/>
    <lineage>
        <taxon>Bacteria</taxon>
        <taxon>Bacillati</taxon>
        <taxon>Actinomycetota</taxon>
        <taxon>Actinomycetes</taxon>
        <taxon>Micromonosporales</taxon>
        <taxon>Micromonosporaceae</taxon>
        <taxon>Catellatospora</taxon>
    </lineage>
</organism>
<dbReference type="RefSeq" id="WP_203690368.1">
    <property type="nucleotide sequence ID" value="NZ_BAAALC010000002.1"/>
</dbReference>
<keyword evidence="5" id="KW-1185">Reference proteome</keyword>
<dbReference type="CDD" id="cd01949">
    <property type="entry name" value="GGDEF"/>
    <property type="match status" value="1"/>
</dbReference>
<feature type="transmembrane region" description="Helical" evidence="1">
    <location>
        <begin position="304"/>
        <end position="326"/>
    </location>
</feature>
<evidence type="ECO:0000256" key="1">
    <source>
        <dbReference type="SAM" id="Phobius"/>
    </source>
</evidence>
<evidence type="ECO:0000313" key="4">
    <source>
        <dbReference type="EMBL" id="GIG04857.1"/>
    </source>
</evidence>
<dbReference type="SUPFAM" id="SSF55785">
    <property type="entry name" value="PYP-like sensor domain (PAS domain)"/>
    <property type="match status" value="1"/>
</dbReference>
<dbReference type="InterPro" id="IPR043128">
    <property type="entry name" value="Rev_trsase/Diguanyl_cyclase"/>
</dbReference>
<name>A0A8J3KKU8_9ACTN</name>
<dbReference type="SMART" id="SM00267">
    <property type="entry name" value="GGDEF"/>
    <property type="match status" value="1"/>
</dbReference>
<dbReference type="AlphaFoldDB" id="A0A8J3KKU8"/>
<evidence type="ECO:0000259" key="2">
    <source>
        <dbReference type="PROSITE" id="PS50113"/>
    </source>
</evidence>
<dbReference type="Gene3D" id="3.30.70.270">
    <property type="match status" value="1"/>
</dbReference>
<dbReference type="EMBL" id="BONI01000009">
    <property type="protein sequence ID" value="GIG04857.1"/>
    <property type="molecule type" value="Genomic_DNA"/>
</dbReference>
<keyword evidence="1" id="KW-0812">Transmembrane</keyword>
<reference evidence="4 5" key="1">
    <citation type="submission" date="2021-01" db="EMBL/GenBank/DDBJ databases">
        <title>Whole genome shotgun sequence of Catellatospora coxensis NBRC 107359.</title>
        <authorList>
            <person name="Komaki H."/>
            <person name="Tamura T."/>
        </authorList>
    </citation>
    <scope>NUCLEOTIDE SEQUENCE [LARGE SCALE GENOMIC DNA]</scope>
    <source>
        <strain evidence="4 5">NBRC 107359</strain>
    </source>
</reference>
<sequence length="644" mass="69459">MFTDASSGTAAGEDSGLRKRARVWIWYVGVSLALLAAYAATAGHGLTQAIIFTGSSLAAVVAILVGIHLNRPTSPEAWYLLAAGQAAYVVGNVGWYVAAAAQGRPTAFPSPAVDVFLASYVLSGLALLQLIRARRAGGDWSALLDALIVTIAFTSANFVLVVAPLLGASQLSWHGQLLAGVYPFLDMIFLALATRLFFGAGSSRRALAPLAAWAAALLLADLAYGLRQVRGVTGDGDWPFYGYLLSFLFVGVAALHPTMRNVTAHRERADEAGRARLVALGLCGLAVPALVVDSVRHGEQIEPVVLACASAVMFVLLMLRVGDLLAKIVAAARREQGRLQQFLEAIPIGVDVRDAGTGRSVYANQVAGRILGYDPGRVHSPAELPHLYTSGTGEPYPPEQLPVSQARQGHVAAVEDMEVDREAQRRQLRVVATPIRDGAQVSYVLTAFTDITDERRMAEELRQLAVIDELTGVNNRRGFLLAARQELALAEQARRPGVLLFVDLDGLKIINDSYGHGVGDHALESTSKLLQANIRRRDVLGRIGGDEFCVLLTEAGRDADVDLWAGRLREQVTRHNETSRQPYRLALTVGATFIDQDAPNTIEDLIARADAAMYQARERYNGRDFQGPVRILRLIQDTRPTGTP</sequence>
<dbReference type="Proteomes" id="UP000630887">
    <property type="component" value="Unassembled WGS sequence"/>
</dbReference>
<feature type="transmembrane region" description="Helical" evidence="1">
    <location>
        <begin position="143"/>
        <end position="167"/>
    </location>
</feature>
<gene>
    <name evidence="4" type="ORF">Cco03nite_15570</name>
</gene>
<feature type="transmembrane region" description="Helical" evidence="1">
    <location>
        <begin position="46"/>
        <end position="65"/>
    </location>
</feature>
<feature type="transmembrane region" description="Helical" evidence="1">
    <location>
        <begin position="275"/>
        <end position="292"/>
    </location>
</feature>
<dbReference type="InterPro" id="IPR029787">
    <property type="entry name" value="Nucleotide_cyclase"/>
</dbReference>
<feature type="transmembrane region" description="Helical" evidence="1">
    <location>
        <begin position="77"/>
        <end position="98"/>
    </location>
</feature>
<dbReference type="PANTHER" id="PTHR44757:SF2">
    <property type="entry name" value="BIOFILM ARCHITECTURE MAINTENANCE PROTEIN MBAA"/>
    <property type="match status" value="1"/>
</dbReference>
<feature type="domain" description="PAC" evidence="2">
    <location>
        <begin position="412"/>
        <end position="463"/>
    </location>
</feature>
<feature type="domain" description="GGDEF" evidence="3">
    <location>
        <begin position="495"/>
        <end position="631"/>
    </location>
</feature>
<evidence type="ECO:0000259" key="3">
    <source>
        <dbReference type="PROSITE" id="PS50887"/>
    </source>
</evidence>